<evidence type="ECO:0000313" key="2">
    <source>
        <dbReference type="Proteomes" id="UP000591131"/>
    </source>
</evidence>
<proteinExistence type="predicted"/>
<protein>
    <submittedName>
        <fullName evidence="1">Uncharacterized protein</fullName>
    </submittedName>
</protein>
<feature type="non-terminal residue" evidence="1">
    <location>
        <position position="119"/>
    </location>
</feature>
<dbReference type="EMBL" id="JAAPAO010002106">
    <property type="protein sequence ID" value="KAF4648233.1"/>
    <property type="molecule type" value="Genomic_DNA"/>
</dbReference>
<evidence type="ECO:0000313" key="1">
    <source>
        <dbReference type="EMBL" id="KAF4648233.1"/>
    </source>
</evidence>
<comment type="caution">
    <text evidence="1">The sequence shown here is derived from an EMBL/GenBank/DDBJ whole genome shotgun (WGS) entry which is preliminary data.</text>
</comment>
<keyword evidence="2" id="KW-1185">Reference proteome</keyword>
<gene>
    <name evidence="1" type="ORF">FOL47_003571</name>
</gene>
<reference evidence="1 2" key="1">
    <citation type="submission" date="2020-04" db="EMBL/GenBank/DDBJ databases">
        <title>Perkinsus chesapeaki whole genome sequence.</title>
        <authorList>
            <person name="Bogema D.R."/>
        </authorList>
    </citation>
    <scope>NUCLEOTIDE SEQUENCE [LARGE SCALE GENOMIC DNA]</scope>
    <source>
        <strain evidence="1">ATCC PRA-425</strain>
    </source>
</reference>
<dbReference type="AlphaFoldDB" id="A0A7J6KLT8"/>
<feature type="non-terminal residue" evidence="1">
    <location>
        <position position="1"/>
    </location>
</feature>
<name>A0A7J6KLT8_PERCH</name>
<accession>A0A7J6KLT8</accession>
<dbReference type="Proteomes" id="UP000591131">
    <property type="component" value="Unassembled WGS sequence"/>
</dbReference>
<sequence>HPPGQQHEVCGSFYGVTVSTPDSKSGYLGSNPALQTLNPAIWVQFPNIRLVDSKMCVVRLYVVTVSTPNSESGDLGSNPDRTLYILDIRLVNSTKYVVRFYGVTDSTPDSESGDLGLNP</sequence>
<organism evidence="1 2">
    <name type="scientific">Perkinsus chesapeaki</name>
    <name type="common">Clam parasite</name>
    <name type="synonym">Perkinsus andrewsi</name>
    <dbReference type="NCBI Taxonomy" id="330153"/>
    <lineage>
        <taxon>Eukaryota</taxon>
        <taxon>Sar</taxon>
        <taxon>Alveolata</taxon>
        <taxon>Perkinsozoa</taxon>
        <taxon>Perkinsea</taxon>
        <taxon>Perkinsida</taxon>
        <taxon>Perkinsidae</taxon>
        <taxon>Perkinsus</taxon>
    </lineage>
</organism>